<name>A0A163JG94_ABSGL</name>
<proteinExistence type="predicted"/>
<dbReference type="AlphaFoldDB" id="A0A163JG94"/>
<keyword evidence="2" id="KW-1185">Reference proteome</keyword>
<organism evidence="1">
    <name type="scientific">Absidia glauca</name>
    <name type="common">Pin mould</name>
    <dbReference type="NCBI Taxonomy" id="4829"/>
    <lineage>
        <taxon>Eukaryota</taxon>
        <taxon>Fungi</taxon>
        <taxon>Fungi incertae sedis</taxon>
        <taxon>Mucoromycota</taxon>
        <taxon>Mucoromycotina</taxon>
        <taxon>Mucoromycetes</taxon>
        <taxon>Mucorales</taxon>
        <taxon>Cunninghamellaceae</taxon>
        <taxon>Absidia</taxon>
    </lineage>
</organism>
<evidence type="ECO:0000313" key="1">
    <source>
        <dbReference type="EMBL" id="SAL99153.1"/>
    </source>
</evidence>
<sequence>MSGIVDDAPIDGWMNGWMDGWITTSRPQRKVYDDGWISQLVQHQTHSSKYQHLERNDHSTTTATGWMDGWTDMWMDGCNPIGNSDKVDQHVKIDDSHNRHRITGGTSFDLRISSSSI</sequence>
<dbReference type="InParanoid" id="A0A163JG94"/>
<reference evidence="1" key="1">
    <citation type="submission" date="2016-04" db="EMBL/GenBank/DDBJ databases">
        <authorList>
            <person name="Evans L.H."/>
            <person name="Alamgir A."/>
            <person name="Owens N."/>
            <person name="Weber N.D."/>
            <person name="Virtaneva K."/>
            <person name="Barbian K."/>
            <person name="Babar A."/>
            <person name="Rosenke K."/>
        </authorList>
    </citation>
    <scope>NUCLEOTIDE SEQUENCE [LARGE SCALE GENOMIC DNA]</scope>
    <source>
        <strain evidence="1">CBS 101.48</strain>
    </source>
</reference>
<dbReference type="OrthoDB" id="10069898at2759"/>
<dbReference type="EMBL" id="LT552482">
    <property type="protein sequence ID" value="SAL99153.1"/>
    <property type="molecule type" value="Genomic_DNA"/>
</dbReference>
<protein>
    <submittedName>
        <fullName evidence="1">Uncharacterized protein</fullName>
    </submittedName>
</protein>
<dbReference type="Proteomes" id="UP000078561">
    <property type="component" value="Unassembled WGS sequence"/>
</dbReference>
<gene>
    <name evidence="1" type="primary">ABSGL_04734.1 scaffold 5764</name>
</gene>
<evidence type="ECO:0000313" key="2">
    <source>
        <dbReference type="Proteomes" id="UP000078561"/>
    </source>
</evidence>
<accession>A0A163JG94</accession>